<dbReference type="SUPFAM" id="SSF53300">
    <property type="entry name" value="vWA-like"/>
    <property type="match status" value="1"/>
</dbReference>
<reference evidence="2" key="1">
    <citation type="submission" date="2023-10" db="EMBL/GenBank/DDBJ databases">
        <authorList>
            <consortium name="Clinical and Environmental Microbiology Branch: Whole genome sequencing antimicrobial resistance pathogens in the healthcare setting"/>
        </authorList>
    </citation>
    <scope>NUCLEOTIDE SEQUENCE</scope>
    <source>
        <strain evidence="2">2020QW-00022</strain>
    </source>
</reference>
<dbReference type="PROSITE" id="PS50234">
    <property type="entry name" value="VWFA"/>
    <property type="match status" value="1"/>
</dbReference>
<dbReference type="SMART" id="SM00327">
    <property type="entry name" value="VWA"/>
    <property type="match status" value="1"/>
</dbReference>
<sequence length="1326" mass="139173">KNDTDLDDDIDPSTAVIVTNGTKGTATFDADGKLVYTPNKGEVGTDTITYQVTDKNGNVSNTATVTVTIDAAPVANNDHGVTKDGVPVTLDVLHNDTDLDDDIDPSTAVIVTNGTKGTATFDADGKLVYTPNKGEVGTDTITYQVTDKNGNVSNTATVTVTIDAAPVANNDSIATKDGVPVTLNVLHNDTDLDDDIDPSTAVIVTNGTKGTATFDADGKLVYTPNKGEVGTDTITYQVTDKNGNVSNTATVTVTIDAAPVANNDSIATKDGVPVTLDVLKNDTDLDGDIDLSTAVIVTNGTKGTATFDADGQLVYTPNSGEVGTDTITYQVTDKNGNVSNTATVTVTIDAAPVANNDSIATKDGVPVTLNVLHNDTDLDDDIDPSTAVIVTNGTKGTATFDADGKLVYTPNKGEVGTDTITYQVTDKNGNVSNTATVTVTIDAAPVANNDSIATKDGVPVTLNVLKNDTDLDGDIDLSTAVIVTNGTKGTATFDADGKLVYTPNSGEVGIDTITYQVTDKNGNVSNTATVTVTIDAAPVANNDHGVTKTEVPVILDVLKNDTDLDNDIDLSTAVIVTNGTKGTATFDADGKLVYTPNKGEVGTDTITYQVTDKNGNVSNTATVTVTIDAAPVANNDHGVTKDGVPVTLDVLHNDTDLDNDIDLSTAVIVTNGTKGTATFDADGKLVYTPNKGEVGTDTITYQVTDKNGNISNIAEVTIEITPSLPSVVDVYEKGLRTDGTADSALAVTTGTATLANPNDKPITEQDLKITAPTTTLTSGGKTVIWEATNDGFVGKTSEGEEVIAVTITDTKNENGQTSIDYQVDLKGLIDHPIGTDTLKVDFGLTNGVDIVDTEIIIHDDKPFSDNVEVVVQAPTDNTFYANVIISLDLSSSMGKDDSGILGGYTRSGMKTRYDAALDSIESLLKSYEERLNSADSGDVRVSLNGFADKASVINPSLQTTHSTSHWFTLDEAKDLINSLKGRQGDLSRSLNIGVNTNYDAALQQIVDSYNNHPASGTGPVTEQSVDNTFFFISDGTPNMGNKNYGQGISEQSPQDYVPGSAYTDIGEDKWTEFLVDNGIRSVAIGIGQDMVTVNNGKTGSDYLKPVAFDGKQNTDNDHNDVIVLKDMSSLGNILSKYVPNENVIESSFSKGKDANSSLTFGADGMKSISVEVDGITYKYDPSNKSVTSDGSDKGIWADFGNGEVAIKTNAGGLFSISLGEKNFGDFSYRPSTTRPIGVDKEEFTLTLTDNDGTSYQPSITVNISNLKESTSVSSITSDLSLLKLFSQENTMELHEIDVDGSIASTNLNGFMNSSLDALQENQAAII</sequence>
<dbReference type="CDD" id="cd00198">
    <property type="entry name" value="vWFA"/>
    <property type="match status" value="1"/>
</dbReference>
<dbReference type="InterPro" id="IPR002035">
    <property type="entry name" value="VWF_A"/>
</dbReference>
<evidence type="ECO:0000259" key="1">
    <source>
        <dbReference type="PROSITE" id="PS50234"/>
    </source>
</evidence>
<dbReference type="InterPro" id="IPR036465">
    <property type="entry name" value="vWFA_dom_sf"/>
</dbReference>
<feature type="non-terminal residue" evidence="2">
    <location>
        <position position="1"/>
    </location>
</feature>
<protein>
    <submittedName>
        <fullName evidence="2">Tandem-95 repeat protein</fullName>
    </submittedName>
</protein>
<proteinExistence type="predicted"/>
<dbReference type="EMBL" id="ABEXCJ050000018">
    <property type="protein sequence ID" value="EMR4591954.1"/>
    <property type="molecule type" value="Genomic_DNA"/>
</dbReference>
<dbReference type="Pfam" id="PF17963">
    <property type="entry name" value="Big_9"/>
    <property type="match status" value="8"/>
</dbReference>
<gene>
    <name evidence="3" type="ORF">M0K77_004337</name>
    <name evidence="2" type="ORF">M0K77_RS21685</name>
</gene>
<evidence type="ECO:0000313" key="3">
    <source>
        <dbReference type="EMBL" id="EMR4591954.1"/>
    </source>
</evidence>
<accession>A0AAD2ZK83</accession>
<comment type="caution">
    <text evidence="2">The sequence shown here is derived from an EMBL/GenBank/DDBJ whole genome shotgun (WGS) entry which is preliminary data.</text>
</comment>
<dbReference type="NCBIfam" id="NF012211">
    <property type="entry name" value="tand_rpt_95"/>
    <property type="match status" value="8"/>
</dbReference>
<name>A0AAD2ZK83_PRORE</name>
<organism evidence="2">
    <name type="scientific">Providencia rettgeri</name>
    <dbReference type="NCBI Taxonomy" id="587"/>
    <lineage>
        <taxon>Bacteria</taxon>
        <taxon>Pseudomonadati</taxon>
        <taxon>Pseudomonadota</taxon>
        <taxon>Gammaproteobacteria</taxon>
        <taxon>Enterobacterales</taxon>
        <taxon>Morganellaceae</taxon>
        <taxon>Providencia</taxon>
    </lineage>
</organism>
<evidence type="ECO:0000313" key="2">
    <source>
        <dbReference type="EMBL" id="ELR5219767.1"/>
    </source>
</evidence>
<feature type="domain" description="VWFA" evidence="1">
    <location>
        <begin position="882"/>
        <end position="1137"/>
    </location>
</feature>
<dbReference type="EMBL" id="ABEXCJ040000018">
    <property type="protein sequence ID" value="ELR5219767.1"/>
    <property type="molecule type" value="Genomic_DNA"/>
</dbReference>
<dbReference type="Gene3D" id="2.60.40.2810">
    <property type="match status" value="1"/>
</dbReference>
<dbReference type="Gene3D" id="2.60.40.3440">
    <property type="match status" value="7"/>
</dbReference>